<dbReference type="RefSeq" id="WP_053418056.1">
    <property type="nucleotide sequence ID" value="NZ_LILB01000005.1"/>
</dbReference>
<dbReference type="EMBL" id="LILB01000005">
    <property type="protein sequence ID" value="KOO49883.1"/>
    <property type="molecule type" value="Genomic_DNA"/>
</dbReference>
<dbReference type="GeneID" id="301137665"/>
<sequence length="78" mass="8880">MIKTIGIFLIAAVILWIEVPPLLEKKYKKELLVFLIFLAIGVGLSITLFGFEKSIPNPFDLLTFIFKPLNDFISLLLK</sequence>
<evidence type="ECO:0000313" key="3">
    <source>
        <dbReference type="Proteomes" id="UP000036867"/>
    </source>
</evidence>
<evidence type="ECO:0000256" key="1">
    <source>
        <dbReference type="SAM" id="Phobius"/>
    </source>
</evidence>
<accession>A0A0M0LGQ0</accession>
<keyword evidence="1" id="KW-1133">Transmembrane helix</keyword>
<reference evidence="3" key="1">
    <citation type="submission" date="2015-08" db="EMBL/GenBank/DDBJ databases">
        <title>Fjat-10028 dsm 16317.</title>
        <authorList>
            <person name="Liu B."/>
            <person name="Wang J."/>
            <person name="Zhu Y."/>
            <person name="Liu G."/>
            <person name="Chen Q."/>
            <person name="Chen Z."/>
            <person name="Lan J."/>
            <person name="Che J."/>
            <person name="Ge C."/>
            <person name="Shi H."/>
            <person name="Pan Z."/>
            <person name="Liu X."/>
        </authorList>
    </citation>
    <scope>NUCLEOTIDE SEQUENCE [LARGE SCALE GENOMIC DNA]</scope>
    <source>
        <strain evidence="3">DSM 16317</strain>
    </source>
</reference>
<dbReference type="Proteomes" id="UP000036867">
    <property type="component" value="Unassembled WGS sequence"/>
</dbReference>
<keyword evidence="1" id="KW-0472">Membrane</keyword>
<gene>
    <name evidence="2" type="ORF">AMD00_16345</name>
</gene>
<dbReference type="OrthoDB" id="2440830at2"/>
<keyword evidence="3" id="KW-1185">Reference proteome</keyword>
<dbReference type="STRING" id="263475.AMD00_16345"/>
<evidence type="ECO:0000313" key="2">
    <source>
        <dbReference type="EMBL" id="KOO49883.1"/>
    </source>
</evidence>
<comment type="caution">
    <text evidence="2">The sequence shown here is derived from an EMBL/GenBank/DDBJ whole genome shotgun (WGS) entry which is preliminary data.</text>
</comment>
<keyword evidence="1" id="KW-0812">Transmembrane</keyword>
<feature type="transmembrane region" description="Helical" evidence="1">
    <location>
        <begin position="6"/>
        <end position="24"/>
    </location>
</feature>
<feature type="transmembrane region" description="Helical" evidence="1">
    <location>
        <begin position="31"/>
        <end position="51"/>
    </location>
</feature>
<proteinExistence type="predicted"/>
<name>A0A0M0LGQ0_9BACL</name>
<dbReference type="AlphaFoldDB" id="A0A0M0LGQ0"/>
<protein>
    <submittedName>
        <fullName evidence="2">Uncharacterized protein</fullName>
    </submittedName>
</protein>
<organism evidence="2 3">
    <name type="scientific">Viridibacillus arvi</name>
    <dbReference type="NCBI Taxonomy" id="263475"/>
    <lineage>
        <taxon>Bacteria</taxon>
        <taxon>Bacillati</taxon>
        <taxon>Bacillota</taxon>
        <taxon>Bacilli</taxon>
        <taxon>Bacillales</taxon>
        <taxon>Caryophanaceae</taxon>
        <taxon>Viridibacillus</taxon>
    </lineage>
</organism>